<comment type="caution">
    <text evidence="10">The sequence shown here is derived from an EMBL/GenBank/DDBJ whole genome shotgun (WGS) entry which is preliminary data.</text>
</comment>
<evidence type="ECO:0000256" key="6">
    <source>
        <dbReference type="ARBA" id="ARBA00022989"/>
    </source>
</evidence>
<keyword evidence="10" id="KW-0808">Transferase</keyword>
<dbReference type="EMBL" id="QZJW01000025">
    <property type="protein sequence ID" value="RJO61246.1"/>
    <property type="molecule type" value="Genomic_DNA"/>
</dbReference>
<feature type="transmembrane region" description="Helical" evidence="8">
    <location>
        <begin position="266"/>
        <end position="287"/>
    </location>
</feature>
<dbReference type="GO" id="GO:0005524">
    <property type="term" value="F:ATP binding"/>
    <property type="evidence" value="ECO:0007669"/>
    <property type="project" value="UniProtKB-KW"/>
</dbReference>
<name>A0A419DDK6_9BACT</name>
<dbReference type="AlphaFoldDB" id="A0A419DDK6"/>
<keyword evidence="3 8" id="KW-0812">Transmembrane</keyword>
<keyword evidence="2" id="KW-1003">Cell membrane</keyword>
<dbReference type="SUPFAM" id="SSF52540">
    <property type="entry name" value="P-loop containing nucleoside triphosphate hydrolases"/>
    <property type="match status" value="1"/>
</dbReference>
<evidence type="ECO:0000256" key="5">
    <source>
        <dbReference type="ARBA" id="ARBA00022840"/>
    </source>
</evidence>
<dbReference type="Pfam" id="PF02706">
    <property type="entry name" value="Wzz"/>
    <property type="match status" value="1"/>
</dbReference>
<feature type="transmembrane region" description="Helical" evidence="8">
    <location>
        <begin position="21"/>
        <end position="39"/>
    </location>
</feature>
<keyword evidence="10" id="KW-0418">Kinase</keyword>
<proteinExistence type="predicted"/>
<comment type="subcellular location">
    <subcellularLocation>
        <location evidence="1">Cell membrane</location>
        <topology evidence="1">Multi-pass membrane protein</topology>
    </subcellularLocation>
</comment>
<evidence type="ECO:0000256" key="4">
    <source>
        <dbReference type="ARBA" id="ARBA00022741"/>
    </source>
</evidence>
<dbReference type="GO" id="GO:0004715">
    <property type="term" value="F:non-membrane spanning protein tyrosine kinase activity"/>
    <property type="evidence" value="ECO:0007669"/>
    <property type="project" value="UniProtKB-EC"/>
</dbReference>
<dbReference type="PANTHER" id="PTHR32309:SF13">
    <property type="entry name" value="FERRIC ENTEROBACTIN TRANSPORT PROTEIN FEPE"/>
    <property type="match status" value="1"/>
</dbReference>
<dbReference type="EC" id="2.7.10.2" evidence="10"/>
<gene>
    <name evidence="10" type="ORF">C4544_03415</name>
</gene>
<evidence type="ECO:0000256" key="7">
    <source>
        <dbReference type="ARBA" id="ARBA00023136"/>
    </source>
</evidence>
<reference evidence="10 11" key="1">
    <citation type="journal article" date="2017" name="ISME J.">
        <title>Energy and carbon metabolisms in a deep terrestrial subsurface fluid microbial community.</title>
        <authorList>
            <person name="Momper L."/>
            <person name="Jungbluth S.P."/>
            <person name="Lee M.D."/>
            <person name="Amend J.P."/>
        </authorList>
    </citation>
    <scope>NUCLEOTIDE SEQUENCE [LARGE SCALE GENOMIC DNA]</scope>
    <source>
        <strain evidence="10">SURF_29</strain>
    </source>
</reference>
<protein>
    <submittedName>
        <fullName evidence="10">Polysaccharide biosynthesis tyrosine autokinase</fullName>
        <ecNumber evidence="10">2.7.10.2</ecNumber>
    </submittedName>
</protein>
<sequence>METYSKDTTLRDLLRIVFKHKYLIIITIIPIVLINYVILEFKTPTYASYVKMLVAGQKLSESTYYKSIGKLGVSANHAALISSRQVLTPVVMALKLYQVPDDYESRFASPLKKMWVASIKKRIEASRKKARNPQKLSEEQDLDNRINSAILKLTNRVSVEPVEESDLFLIKATDFNPAAAAIIANSVSRSYIIFDLQQQLAEFKLRYGEKHTSVIQLENHIKEMTKTLDGKPLQGLDLLWPASIKVVEQAEVSDDPLEDINKISTLVISLLGGLIFGVVLSFVIGFFDQRFQSPLDLEDFLKIPLLGSIPKIKGPNKLLVEDTKYPDNYAWAFHNIAEQICLLNQDHQLKTILIASIDSSKEPSIISANLASEIGKKIDKRVLIIDADLRNPALTQVFNITSTRGLGEVIEGRVDFADAIYESGNHVNVLPAGKSELNPLNLLSSKKMNEVINNIKDNYEIVFIICSGLGDYQDAVVLSSVADGIILIVDEIKDRRQVVKVAINPIEQKKANIVGAILNNRRYVIPEIIYKLT</sequence>
<dbReference type="InterPro" id="IPR003856">
    <property type="entry name" value="LPS_length_determ_N"/>
</dbReference>
<keyword evidence="5" id="KW-0067">ATP-binding</keyword>
<evidence type="ECO:0000313" key="10">
    <source>
        <dbReference type="EMBL" id="RJO61246.1"/>
    </source>
</evidence>
<keyword evidence="6 8" id="KW-1133">Transmembrane helix</keyword>
<dbReference type="Gene3D" id="3.40.50.300">
    <property type="entry name" value="P-loop containing nucleotide triphosphate hydrolases"/>
    <property type="match status" value="1"/>
</dbReference>
<evidence type="ECO:0000256" key="1">
    <source>
        <dbReference type="ARBA" id="ARBA00004651"/>
    </source>
</evidence>
<evidence type="ECO:0000313" key="11">
    <source>
        <dbReference type="Proteomes" id="UP000285655"/>
    </source>
</evidence>
<evidence type="ECO:0000256" key="3">
    <source>
        <dbReference type="ARBA" id="ARBA00022692"/>
    </source>
</evidence>
<evidence type="ECO:0000256" key="2">
    <source>
        <dbReference type="ARBA" id="ARBA00022475"/>
    </source>
</evidence>
<keyword evidence="4" id="KW-0547">Nucleotide-binding</keyword>
<accession>A0A419DDK6</accession>
<dbReference type="PANTHER" id="PTHR32309">
    <property type="entry name" value="TYROSINE-PROTEIN KINASE"/>
    <property type="match status" value="1"/>
</dbReference>
<dbReference type="InterPro" id="IPR005702">
    <property type="entry name" value="Wzc-like_C"/>
</dbReference>
<evidence type="ECO:0000256" key="8">
    <source>
        <dbReference type="SAM" id="Phobius"/>
    </source>
</evidence>
<dbReference type="InterPro" id="IPR027417">
    <property type="entry name" value="P-loop_NTPase"/>
</dbReference>
<feature type="domain" description="Polysaccharide chain length determinant N-terminal" evidence="9">
    <location>
        <begin position="9"/>
        <end position="91"/>
    </location>
</feature>
<evidence type="ECO:0000259" key="9">
    <source>
        <dbReference type="Pfam" id="PF02706"/>
    </source>
</evidence>
<dbReference type="NCBIfam" id="TIGR01007">
    <property type="entry name" value="eps_fam"/>
    <property type="match status" value="1"/>
</dbReference>
<dbReference type="CDD" id="cd05387">
    <property type="entry name" value="BY-kinase"/>
    <property type="match status" value="1"/>
</dbReference>
<dbReference type="GO" id="GO:0005886">
    <property type="term" value="C:plasma membrane"/>
    <property type="evidence" value="ECO:0007669"/>
    <property type="project" value="UniProtKB-SubCell"/>
</dbReference>
<organism evidence="10 11">
    <name type="scientific">candidate division WS5 bacterium</name>
    <dbReference type="NCBI Taxonomy" id="2093353"/>
    <lineage>
        <taxon>Bacteria</taxon>
        <taxon>candidate division WS5</taxon>
    </lineage>
</organism>
<keyword evidence="7 8" id="KW-0472">Membrane</keyword>
<dbReference type="Proteomes" id="UP000285655">
    <property type="component" value="Unassembled WGS sequence"/>
</dbReference>
<dbReference type="InterPro" id="IPR050445">
    <property type="entry name" value="Bact_polysacc_biosynth/exp"/>
</dbReference>